<reference evidence="2" key="2">
    <citation type="submission" date="2025-08" db="UniProtKB">
        <authorList>
            <consortium name="Ensembl"/>
        </authorList>
    </citation>
    <scope>IDENTIFICATION</scope>
</reference>
<dbReference type="OMA" id="VWIPMKT"/>
<evidence type="ECO:0000313" key="3">
    <source>
        <dbReference type="Proteomes" id="UP000314987"/>
    </source>
</evidence>
<feature type="transmembrane region" description="Helical" evidence="1">
    <location>
        <begin position="20"/>
        <end position="36"/>
    </location>
</feature>
<sequence>MLQNLMKNVWTPLKPYYTQVYQEIWIGMGVMGYIVYKIRSADKKSKALKGKSFGDGYEIGMGSFS</sequence>
<reference evidence="2" key="3">
    <citation type="submission" date="2025-09" db="UniProtKB">
        <authorList>
            <consortium name="Ensembl"/>
        </authorList>
    </citation>
    <scope>IDENTIFICATION</scope>
</reference>
<dbReference type="Ensembl" id="ENSVURT00010007454.1">
    <property type="protein sequence ID" value="ENSVURP00010006597.1"/>
    <property type="gene ID" value="ENSVURG00010005115.1"/>
</dbReference>
<organism evidence="2 3">
    <name type="scientific">Vombatus ursinus</name>
    <name type="common">Common wombat</name>
    <dbReference type="NCBI Taxonomy" id="29139"/>
    <lineage>
        <taxon>Eukaryota</taxon>
        <taxon>Metazoa</taxon>
        <taxon>Chordata</taxon>
        <taxon>Craniata</taxon>
        <taxon>Vertebrata</taxon>
        <taxon>Euteleostomi</taxon>
        <taxon>Mammalia</taxon>
        <taxon>Metatheria</taxon>
        <taxon>Diprotodontia</taxon>
        <taxon>Vombatidae</taxon>
        <taxon>Vombatus</taxon>
    </lineage>
</organism>
<accession>A0A4X2KBC9</accession>
<dbReference type="Pfam" id="PF08039">
    <property type="entry name" value="Mit_proteolip"/>
    <property type="match status" value="1"/>
</dbReference>
<keyword evidence="1" id="KW-0472">Membrane</keyword>
<protein>
    <recommendedName>
        <fullName evidence="4">ATP synthase membrane subunit 6.8PL</fullName>
    </recommendedName>
</protein>
<keyword evidence="3" id="KW-1185">Reference proteome</keyword>
<dbReference type="PANTHER" id="PTHR15233">
    <property type="entry name" value="MITOCHONDRIAL PROTEOLIPID"/>
    <property type="match status" value="1"/>
</dbReference>
<evidence type="ECO:0000256" key="1">
    <source>
        <dbReference type="SAM" id="Phobius"/>
    </source>
</evidence>
<evidence type="ECO:0000313" key="2">
    <source>
        <dbReference type="Ensembl" id="ENSVURP00010006597.1"/>
    </source>
</evidence>
<keyword evidence="1" id="KW-1133">Transmembrane helix</keyword>
<dbReference type="AlphaFoldDB" id="A0A4X2KBC9"/>
<dbReference type="GO" id="GO:0005739">
    <property type="term" value="C:mitochondrion"/>
    <property type="evidence" value="ECO:0007669"/>
    <property type="project" value="InterPro"/>
</dbReference>
<proteinExistence type="predicted"/>
<dbReference type="InterPro" id="IPR012574">
    <property type="entry name" value="ATP5MJ"/>
</dbReference>
<dbReference type="STRING" id="29139.ENSVURP00010006597"/>
<keyword evidence="1" id="KW-0812">Transmembrane</keyword>
<dbReference type="PANTHER" id="PTHR15233:SF1">
    <property type="entry name" value="ATP SYNTHASE SUBUNIT ATP5MJ, MITOCHONDRIAL"/>
    <property type="match status" value="1"/>
</dbReference>
<dbReference type="GeneTree" id="ENSGT00390000016760"/>
<dbReference type="Proteomes" id="UP000314987">
    <property type="component" value="Unassembled WGS sequence"/>
</dbReference>
<evidence type="ECO:0008006" key="4">
    <source>
        <dbReference type="Google" id="ProtNLM"/>
    </source>
</evidence>
<reference evidence="3" key="1">
    <citation type="submission" date="2018-12" db="EMBL/GenBank/DDBJ databases">
        <authorList>
            <person name="Yazar S."/>
        </authorList>
    </citation>
    <scope>NUCLEOTIDE SEQUENCE [LARGE SCALE GENOMIC DNA]</scope>
</reference>
<name>A0A4X2KBC9_VOMUR</name>